<dbReference type="WBParaSite" id="ES5_v2.g12934.t1">
    <property type="protein sequence ID" value="ES5_v2.g12934.t1"/>
    <property type="gene ID" value="ES5_v2.g12934"/>
</dbReference>
<name>A0AC34F7M6_9BILA</name>
<sequence length="912" mass="101860">MSPNPYPIPSLEKTLAEVKTIYQQLFSGAEFSKFEEALLNADLEIQEHYKTFQKFVADKQNWSTEMFQTNLLSIRSPIPSSTAISCILQPIESKKDISQSEQASAIIYSIAKLFVNPLILQKQNPVEYEKTQQKNMFATIRLPEKICDKLINFSESRHVIVVCKGVPYTFDILDQNRQPINYNIIKANVDAILKSTEEKQNVSICELTALNRDKWSEYRNQMLKTAKQQMDLFQSGIITVILEDFDLDLKNPIKAYDILRDSKIRNFDQTTNFIVYGNGVTGLICEHSAVDGLIMIELAAVIRKMITEFMQKNDSTDVVSIPFTAPPSQLLFNLETVEIFPESLKNEETITFFDFDIFADISNLLKDYKLYDAWIVMAIQIALNQTFDNGSALLVAVPSHVRHFVDGRCDSTYINNKKTEQLFEYLKTANIAELLNDPKRSQTGMKLFLEALEALKNKIRETKCGNAFGTHIAVIRRMLENEKKHQELKNMLQIFAAPSVVITGAADVKENINFGTGNIYASNQICINYLGGKNDVRITIRANGIFNEKIKQLQESLRETLKIMLIFAVQIGIIKEMGATKILLHATSSTKKEMNKKLTFAIHGGAGEMTAMMPEMIGIIKFALNIAILIGVDSFYQNDDGNVIEVVEAVTKALEDCFIFNAGKGSVFNVKGEHELEASIMDGLNGKAGAVACIKKLKNPISAALKVMNECKHVFLCGNFAEDFCSNLECVEQKYFDTDLRKQQWKTVKNQMKMVKNDVSIKYEKIERCQMLAPQTVGAVAVDENGRLASATSTGGLINKMEGRIGDTAVIGAATWADKNVAVSCTGDGEEFLRKAVASKIAFTYDGNLAECCNKILKDDMSDALAGIVAIDVKGEIVGITNAQMFFGSYSNGKITTKIVNSKDNDFESLTK</sequence>
<evidence type="ECO:0000313" key="2">
    <source>
        <dbReference type="WBParaSite" id="ES5_v2.g12934.t1"/>
    </source>
</evidence>
<organism evidence="1 2">
    <name type="scientific">Panagrolaimus sp. ES5</name>
    <dbReference type="NCBI Taxonomy" id="591445"/>
    <lineage>
        <taxon>Eukaryota</taxon>
        <taxon>Metazoa</taxon>
        <taxon>Ecdysozoa</taxon>
        <taxon>Nematoda</taxon>
        <taxon>Chromadorea</taxon>
        <taxon>Rhabditida</taxon>
        <taxon>Tylenchina</taxon>
        <taxon>Panagrolaimomorpha</taxon>
        <taxon>Panagrolaimoidea</taxon>
        <taxon>Panagrolaimidae</taxon>
        <taxon>Panagrolaimus</taxon>
    </lineage>
</organism>
<dbReference type="Proteomes" id="UP000887579">
    <property type="component" value="Unplaced"/>
</dbReference>
<protein>
    <submittedName>
        <fullName evidence="2">Choline/carnitine acyltransferase domain-containing protein</fullName>
    </submittedName>
</protein>
<proteinExistence type="predicted"/>
<evidence type="ECO:0000313" key="1">
    <source>
        <dbReference type="Proteomes" id="UP000887579"/>
    </source>
</evidence>
<accession>A0AC34F7M6</accession>
<reference evidence="2" key="1">
    <citation type="submission" date="2022-11" db="UniProtKB">
        <authorList>
            <consortium name="WormBaseParasite"/>
        </authorList>
    </citation>
    <scope>IDENTIFICATION</scope>
</reference>